<name>A0AAD7E962_9AGAR</name>
<accession>A0AAD7E962</accession>
<dbReference type="EMBL" id="JARIHO010000110">
    <property type="protein sequence ID" value="KAJ7302863.1"/>
    <property type="molecule type" value="Genomic_DNA"/>
</dbReference>
<evidence type="ECO:0000256" key="1">
    <source>
        <dbReference type="SAM" id="MobiDB-lite"/>
    </source>
</evidence>
<reference evidence="2" key="1">
    <citation type="submission" date="2023-03" db="EMBL/GenBank/DDBJ databases">
        <title>Massive genome expansion in bonnet fungi (Mycena s.s.) driven by repeated elements and novel gene families across ecological guilds.</title>
        <authorList>
            <consortium name="Lawrence Berkeley National Laboratory"/>
            <person name="Harder C.B."/>
            <person name="Miyauchi S."/>
            <person name="Viragh M."/>
            <person name="Kuo A."/>
            <person name="Thoen E."/>
            <person name="Andreopoulos B."/>
            <person name="Lu D."/>
            <person name="Skrede I."/>
            <person name="Drula E."/>
            <person name="Henrissat B."/>
            <person name="Morin E."/>
            <person name="Kohler A."/>
            <person name="Barry K."/>
            <person name="LaButti K."/>
            <person name="Morin E."/>
            <person name="Salamov A."/>
            <person name="Lipzen A."/>
            <person name="Mereny Z."/>
            <person name="Hegedus B."/>
            <person name="Baldrian P."/>
            <person name="Stursova M."/>
            <person name="Weitz H."/>
            <person name="Taylor A."/>
            <person name="Grigoriev I.V."/>
            <person name="Nagy L.G."/>
            <person name="Martin F."/>
            <person name="Kauserud H."/>
        </authorList>
    </citation>
    <scope>NUCLEOTIDE SEQUENCE</scope>
    <source>
        <strain evidence="2">CBHHK002</strain>
    </source>
</reference>
<gene>
    <name evidence="2" type="ORF">DFH08DRAFT_826189</name>
</gene>
<proteinExistence type="predicted"/>
<organism evidence="2 3">
    <name type="scientific">Mycena albidolilacea</name>
    <dbReference type="NCBI Taxonomy" id="1033008"/>
    <lineage>
        <taxon>Eukaryota</taxon>
        <taxon>Fungi</taxon>
        <taxon>Dikarya</taxon>
        <taxon>Basidiomycota</taxon>
        <taxon>Agaricomycotina</taxon>
        <taxon>Agaricomycetes</taxon>
        <taxon>Agaricomycetidae</taxon>
        <taxon>Agaricales</taxon>
        <taxon>Marasmiineae</taxon>
        <taxon>Mycenaceae</taxon>
        <taxon>Mycena</taxon>
    </lineage>
</organism>
<protein>
    <submittedName>
        <fullName evidence="2">Uncharacterized protein</fullName>
    </submittedName>
</protein>
<comment type="caution">
    <text evidence="2">The sequence shown here is derived from an EMBL/GenBank/DDBJ whole genome shotgun (WGS) entry which is preliminary data.</text>
</comment>
<evidence type="ECO:0000313" key="3">
    <source>
        <dbReference type="Proteomes" id="UP001218218"/>
    </source>
</evidence>
<evidence type="ECO:0000313" key="2">
    <source>
        <dbReference type="EMBL" id="KAJ7302863.1"/>
    </source>
</evidence>
<dbReference type="Proteomes" id="UP001218218">
    <property type="component" value="Unassembled WGS sequence"/>
</dbReference>
<feature type="region of interest" description="Disordered" evidence="1">
    <location>
        <begin position="1"/>
        <end position="48"/>
    </location>
</feature>
<keyword evidence="3" id="KW-1185">Reference proteome</keyword>
<dbReference type="AlphaFoldDB" id="A0AAD7E962"/>
<feature type="compositionally biased region" description="Polar residues" evidence="1">
    <location>
        <begin position="14"/>
        <end position="29"/>
    </location>
</feature>
<sequence length="551" mass="62136">MARLLLGSRAKSPQVHSGTSSPVSSLATSRSREDSPVQSTSGASKRSYIFAERLKGKEKARETDADSDGEEGKVKITRELHVNSLTRLTEAPSTWTVPQDNTAYFLDLSECPEVLDEPRKPGIPRRIDVYLRDEDQDAWGGSAGSKKGDVWVYALGGDCGVCTCEYVSEELFGDWKRYEPNAAAMRDLWNHELDANEHEAASVASILSRIYQRVMKSKCDVECNGGLNQYGKTYFVGCSKWHPSQRWSHICHTIPPNVDEDTFKYVLEHAGRLPEDIPDINVMCALILHPRIKLTTCSKPSTKDDRLLDTAMRAVGSKHLSVRIIDCTVYIDAVQWEAGGRSQSGIHQHMQNSPTHCCLPEDRVSTRKRFSRCLHHVETHEKPLPIKERYIHAVMTKGDFTLVVTLNPQLVYLIHSVLSVVIDYTFKHVEGDMDEWVVSGFSDRFKHRITFARLYCNKKSAAAFHQLFYELFDSIHCVTGQKLKLCPFFPDANGRIIMLVGEVAQALGLGSFLVTYNQPVISNIHTTDPIELLSYVLKTCTVHFQRFVKNI</sequence>